<keyword evidence="2 7" id="KW-0812">Transmembrane</keyword>
<dbReference type="GO" id="GO:0086010">
    <property type="term" value="P:membrane depolarization during action potential"/>
    <property type="evidence" value="ECO:0007669"/>
    <property type="project" value="TreeGrafter"/>
</dbReference>
<dbReference type="PROSITE" id="PS00018">
    <property type="entry name" value="EF_HAND_1"/>
    <property type="match status" value="1"/>
</dbReference>
<evidence type="ECO:0000256" key="6">
    <source>
        <dbReference type="SAM" id="MobiDB-lite"/>
    </source>
</evidence>
<feature type="transmembrane region" description="Helical" evidence="7">
    <location>
        <begin position="213"/>
        <end position="229"/>
    </location>
</feature>
<dbReference type="GO" id="GO:0008332">
    <property type="term" value="F:low voltage-gated calcium channel activity"/>
    <property type="evidence" value="ECO:0007669"/>
    <property type="project" value="TreeGrafter"/>
</dbReference>
<evidence type="ECO:0000256" key="2">
    <source>
        <dbReference type="ARBA" id="ARBA00022692"/>
    </source>
</evidence>
<proteinExistence type="predicted"/>
<evidence type="ECO:0000256" key="3">
    <source>
        <dbReference type="ARBA" id="ARBA00022837"/>
    </source>
</evidence>
<dbReference type="InterPro" id="IPR018247">
    <property type="entry name" value="EF_Hand_1_Ca_BS"/>
</dbReference>
<dbReference type="GO" id="GO:0001518">
    <property type="term" value="C:voltage-gated sodium channel complex"/>
    <property type="evidence" value="ECO:0007669"/>
    <property type="project" value="TreeGrafter"/>
</dbReference>
<dbReference type="InterPro" id="IPR002048">
    <property type="entry name" value="EF_hand_dom"/>
</dbReference>
<comment type="subcellular location">
    <subcellularLocation>
        <location evidence="1">Membrane</location>
        <topology evidence="1">Multi-pass membrane protein</topology>
    </subcellularLocation>
</comment>
<accession>A0A7S2NP76</accession>
<feature type="transmembrane region" description="Helical" evidence="7">
    <location>
        <begin position="170"/>
        <end position="193"/>
    </location>
</feature>
<evidence type="ECO:0000256" key="5">
    <source>
        <dbReference type="ARBA" id="ARBA00023136"/>
    </source>
</evidence>
<evidence type="ECO:0000313" key="9">
    <source>
        <dbReference type="EMBL" id="CAD9552700.1"/>
    </source>
</evidence>
<evidence type="ECO:0000256" key="4">
    <source>
        <dbReference type="ARBA" id="ARBA00022989"/>
    </source>
</evidence>
<dbReference type="PANTHER" id="PTHR10037:SF230">
    <property type="entry name" value="CA[2+]-CHANNEL PROTEIN ALPHA[[1]] SUBUNIT T, ISOFORM F"/>
    <property type="match status" value="1"/>
</dbReference>
<name>A0A7S2NP76_9DINO</name>
<keyword evidence="3" id="KW-0106">Calcium</keyword>
<feature type="transmembrane region" description="Helical" evidence="7">
    <location>
        <begin position="64"/>
        <end position="85"/>
    </location>
</feature>
<dbReference type="Gene3D" id="1.20.120.350">
    <property type="entry name" value="Voltage-gated potassium channels. Chain C"/>
    <property type="match status" value="1"/>
</dbReference>
<feature type="transmembrane region" description="Helical" evidence="7">
    <location>
        <begin position="21"/>
        <end position="44"/>
    </location>
</feature>
<dbReference type="SUPFAM" id="SSF81324">
    <property type="entry name" value="Voltage-gated potassium channels"/>
    <property type="match status" value="1"/>
</dbReference>
<dbReference type="EMBL" id="HBGW01031666">
    <property type="protein sequence ID" value="CAD9552700.1"/>
    <property type="molecule type" value="Transcribed_RNA"/>
</dbReference>
<evidence type="ECO:0000256" key="7">
    <source>
        <dbReference type="SAM" id="Phobius"/>
    </source>
</evidence>
<dbReference type="PROSITE" id="PS50222">
    <property type="entry name" value="EF_HAND_2"/>
    <property type="match status" value="1"/>
</dbReference>
<dbReference type="GO" id="GO:0005248">
    <property type="term" value="F:voltage-gated sodium channel activity"/>
    <property type="evidence" value="ECO:0007669"/>
    <property type="project" value="TreeGrafter"/>
</dbReference>
<evidence type="ECO:0000256" key="1">
    <source>
        <dbReference type="ARBA" id="ARBA00004141"/>
    </source>
</evidence>
<feature type="domain" description="EF-hand" evidence="8">
    <location>
        <begin position="297"/>
        <end position="332"/>
    </location>
</feature>
<dbReference type="GO" id="GO:0070509">
    <property type="term" value="P:calcium ion import"/>
    <property type="evidence" value="ECO:0007669"/>
    <property type="project" value="TreeGrafter"/>
</dbReference>
<dbReference type="AlphaFoldDB" id="A0A7S2NP76"/>
<organism evidence="9">
    <name type="scientific">Zooxanthella nutricula</name>
    <dbReference type="NCBI Taxonomy" id="1333877"/>
    <lineage>
        <taxon>Eukaryota</taxon>
        <taxon>Sar</taxon>
        <taxon>Alveolata</taxon>
        <taxon>Dinophyceae</taxon>
        <taxon>Peridiniales</taxon>
        <taxon>Peridiniales incertae sedis</taxon>
        <taxon>Zooxanthella</taxon>
    </lineage>
</organism>
<dbReference type="GO" id="GO:0005509">
    <property type="term" value="F:calcium ion binding"/>
    <property type="evidence" value="ECO:0007669"/>
    <property type="project" value="InterPro"/>
</dbReference>
<gene>
    <name evidence="9" type="ORF">BRAN1462_LOCUS19999</name>
</gene>
<feature type="transmembrane region" description="Helical" evidence="7">
    <location>
        <begin position="250"/>
        <end position="273"/>
    </location>
</feature>
<dbReference type="InterPro" id="IPR043203">
    <property type="entry name" value="VGCC_Ca_Na"/>
</dbReference>
<feature type="region of interest" description="Disordered" evidence="6">
    <location>
        <begin position="490"/>
        <end position="550"/>
    </location>
</feature>
<dbReference type="SMART" id="SM00054">
    <property type="entry name" value="EFh"/>
    <property type="match status" value="2"/>
</dbReference>
<evidence type="ECO:0000259" key="8">
    <source>
        <dbReference type="PROSITE" id="PS50222"/>
    </source>
</evidence>
<dbReference type="InterPro" id="IPR027359">
    <property type="entry name" value="Volt_channel_dom_sf"/>
</dbReference>
<dbReference type="Gene3D" id="1.10.287.70">
    <property type="match status" value="1"/>
</dbReference>
<keyword evidence="4 7" id="KW-1133">Transmembrane helix</keyword>
<dbReference type="InterPro" id="IPR005821">
    <property type="entry name" value="Ion_trans_dom"/>
</dbReference>
<feature type="compositionally biased region" description="Polar residues" evidence="6">
    <location>
        <begin position="531"/>
        <end position="541"/>
    </location>
</feature>
<keyword evidence="5 7" id="KW-0472">Membrane</keyword>
<reference evidence="9" key="1">
    <citation type="submission" date="2021-01" db="EMBL/GenBank/DDBJ databases">
        <authorList>
            <person name="Corre E."/>
            <person name="Pelletier E."/>
            <person name="Niang G."/>
            <person name="Scheremetjew M."/>
            <person name="Finn R."/>
            <person name="Kale V."/>
            <person name="Holt S."/>
            <person name="Cochrane G."/>
            <person name="Meng A."/>
            <person name="Brown T."/>
            <person name="Cohen L."/>
        </authorList>
    </citation>
    <scope>NUCLEOTIDE SEQUENCE</scope>
    <source>
        <strain evidence="9">RCC3387</strain>
    </source>
</reference>
<dbReference type="InterPro" id="IPR011992">
    <property type="entry name" value="EF-hand-dom_pair"/>
</dbReference>
<dbReference type="PANTHER" id="PTHR10037">
    <property type="entry name" value="VOLTAGE-GATED CATION CHANNEL CALCIUM AND SODIUM"/>
    <property type="match status" value="1"/>
</dbReference>
<dbReference type="Pfam" id="PF00520">
    <property type="entry name" value="Ion_trans"/>
    <property type="match status" value="1"/>
</dbReference>
<dbReference type="SUPFAM" id="SSF47473">
    <property type="entry name" value="EF-hand"/>
    <property type="match status" value="1"/>
</dbReference>
<protein>
    <recommendedName>
        <fullName evidence="8">EF-hand domain-containing protein</fullName>
    </recommendedName>
</protein>
<dbReference type="Gene3D" id="1.10.238.10">
    <property type="entry name" value="EF-hand"/>
    <property type="match status" value="1"/>
</dbReference>
<sequence>MSDEERLLQMVRELEQEKILLADRMGFVAFVALEALANLAALGLEIDFKCAHNCKDSDFRLWRIVDAVFTWLAVSDVLVALVSYGPVRYFRGDTREGGLVHWPRCLDFAFVTCRVIDWCFQMVGVETGLKIVSAFRVMHLMNLAGKAKRFATFRELYWIMNGMLNTMKSVAIVMALLLLLMFLFAILITINTSSHVIPKEHFNFVNSPFDKDVYWGTVPSSMLSLFVVVTRDRWSDSLARPIIERMPVMASFFIVFIVCSNLAALSTIVGVVVESTLTAAKHNAERKAAEAERHEQVVLESLEQIFKEADADKSGDLTREELQNSLGKSNVRNRMRFLGITYGDLDLLFTLLDEDSTGKIGTASFFRSCARLRGHAMARDINSMNIDLKRNSKWVDEIDRKLCDTNVSLAGLLEIVDGIDREVIIDPNDAGDPVLVARRSRETKSRAESMCRSQSMARINARRESLKAERFPSKISRASSNRVSLVRKSLQMDSASDSLRKAISTRKQSWAPPPPLPSHLAMRPPGRQSEVMETTGMTRPTSGGEPRWRR</sequence>